<keyword evidence="6" id="KW-1185">Reference proteome</keyword>
<dbReference type="GO" id="GO:0044550">
    <property type="term" value="P:secondary metabolite biosynthetic process"/>
    <property type="evidence" value="ECO:0007669"/>
    <property type="project" value="TreeGrafter"/>
</dbReference>
<dbReference type="EMBL" id="QGML01000237">
    <property type="protein sequence ID" value="TVY92834.1"/>
    <property type="molecule type" value="Genomic_DNA"/>
</dbReference>
<dbReference type="Gene3D" id="3.30.300.30">
    <property type="match status" value="2"/>
</dbReference>
<dbReference type="Gene3D" id="3.30.559.30">
    <property type="entry name" value="Nonribosomal peptide synthetase, condensation domain"/>
    <property type="match status" value="3"/>
</dbReference>
<dbReference type="SUPFAM" id="SSF52777">
    <property type="entry name" value="CoA-dependent acyltransferases"/>
    <property type="match status" value="6"/>
</dbReference>
<dbReference type="GO" id="GO:0005737">
    <property type="term" value="C:cytoplasm"/>
    <property type="evidence" value="ECO:0007669"/>
    <property type="project" value="TreeGrafter"/>
</dbReference>
<feature type="domain" description="Carrier" evidence="4">
    <location>
        <begin position="2140"/>
        <end position="2216"/>
    </location>
</feature>
<dbReference type="Gene3D" id="1.10.1200.10">
    <property type="entry name" value="ACP-like"/>
    <property type="match status" value="2"/>
</dbReference>
<dbReference type="SUPFAM" id="SSF56801">
    <property type="entry name" value="Acetyl-CoA synthetase-like"/>
    <property type="match status" value="2"/>
</dbReference>
<gene>
    <name evidence="5" type="primary">dtxS1_0</name>
    <name evidence="5" type="ORF">LAWI1_G004099</name>
</gene>
<evidence type="ECO:0000256" key="3">
    <source>
        <dbReference type="ARBA" id="ARBA00022598"/>
    </source>
</evidence>
<dbReference type="GO" id="GO:0016874">
    <property type="term" value="F:ligase activity"/>
    <property type="evidence" value="ECO:0007669"/>
    <property type="project" value="UniProtKB-KW"/>
</dbReference>
<dbReference type="FunFam" id="3.30.300.30:FF:000015">
    <property type="entry name" value="Nonribosomal peptide synthase SidD"/>
    <property type="match status" value="2"/>
</dbReference>
<dbReference type="PROSITE" id="PS00012">
    <property type="entry name" value="PHOSPHOPANTETHEINE"/>
    <property type="match status" value="1"/>
</dbReference>
<dbReference type="InterPro" id="IPR020806">
    <property type="entry name" value="PKS_PP-bd"/>
</dbReference>
<dbReference type="FunFam" id="3.30.559.30:FF:000003">
    <property type="entry name" value="Nonribosomal peptide synthase SidD"/>
    <property type="match status" value="1"/>
</dbReference>
<dbReference type="Gene3D" id="3.30.559.10">
    <property type="entry name" value="Chloramphenicol acetyltransferase-like domain"/>
    <property type="match status" value="2"/>
</dbReference>
<dbReference type="CDD" id="cd05918">
    <property type="entry name" value="A_NRPS_SidN3_like"/>
    <property type="match status" value="1"/>
</dbReference>
<dbReference type="InterPro" id="IPR001242">
    <property type="entry name" value="Condensation_dom"/>
</dbReference>
<dbReference type="InterPro" id="IPR000873">
    <property type="entry name" value="AMP-dep_synth/lig_dom"/>
</dbReference>
<dbReference type="InterPro" id="IPR036736">
    <property type="entry name" value="ACP-like_sf"/>
</dbReference>
<dbReference type="Pfam" id="PF00668">
    <property type="entry name" value="Condensation"/>
    <property type="match status" value="2"/>
</dbReference>
<evidence type="ECO:0000256" key="1">
    <source>
        <dbReference type="ARBA" id="ARBA00022450"/>
    </source>
</evidence>
<dbReference type="GO" id="GO:0031177">
    <property type="term" value="F:phosphopantetheine binding"/>
    <property type="evidence" value="ECO:0007669"/>
    <property type="project" value="InterPro"/>
</dbReference>
<dbReference type="Gene3D" id="3.40.50.980">
    <property type="match status" value="1"/>
</dbReference>
<dbReference type="FunFam" id="1.10.1200.10:FF:000005">
    <property type="entry name" value="Nonribosomal peptide synthetase 1"/>
    <property type="match status" value="1"/>
</dbReference>
<dbReference type="InterPro" id="IPR045851">
    <property type="entry name" value="AMP-bd_C_sf"/>
</dbReference>
<dbReference type="PANTHER" id="PTHR45527:SF1">
    <property type="entry name" value="FATTY ACID SYNTHASE"/>
    <property type="match status" value="1"/>
</dbReference>
<dbReference type="SUPFAM" id="SSF47336">
    <property type="entry name" value="ACP-like"/>
    <property type="match status" value="2"/>
</dbReference>
<dbReference type="Proteomes" id="UP000315522">
    <property type="component" value="Unassembled WGS sequence"/>
</dbReference>
<dbReference type="InterPro" id="IPR009081">
    <property type="entry name" value="PP-bd_ACP"/>
</dbReference>
<reference evidence="5 6" key="1">
    <citation type="submission" date="2018-05" db="EMBL/GenBank/DDBJ databases">
        <title>Genome sequencing and assembly of the regulated plant pathogen Lachnellula willkommii and related sister species for the development of diagnostic species identification markers.</title>
        <authorList>
            <person name="Giroux E."/>
            <person name="Bilodeau G."/>
        </authorList>
    </citation>
    <scope>NUCLEOTIDE SEQUENCE [LARGE SCALE GENOMIC DNA]</scope>
    <source>
        <strain evidence="5 6">CBS 172.35</strain>
    </source>
</reference>
<dbReference type="Pfam" id="PF00501">
    <property type="entry name" value="AMP-binding"/>
    <property type="match status" value="3"/>
</dbReference>
<dbReference type="SMART" id="SM00823">
    <property type="entry name" value="PKS_PP"/>
    <property type="match status" value="2"/>
</dbReference>
<dbReference type="PROSITE" id="PS50075">
    <property type="entry name" value="CARRIER"/>
    <property type="match status" value="2"/>
</dbReference>
<organism evidence="5 6">
    <name type="scientific">Lachnellula willkommii</name>
    <dbReference type="NCBI Taxonomy" id="215461"/>
    <lineage>
        <taxon>Eukaryota</taxon>
        <taxon>Fungi</taxon>
        <taxon>Dikarya</taxon>
        <taxon>Ascomycota</taxon>
        <taxon>Pezizomycotina</taxon>
        <taxon>Leotiomycetes</taxon>
        <taxon>Helotiales</taxon>
        <taxon>Lachnaceae</taxon>
        <taxon>Lachnellula</taxon>
    </lineage>
</organism>
<dbReference type="Pfam" id="PF00550">
    <property type="entry name" value="PP-binding"/>
    <property type="match status" value="2"/>
</dbReference>
<evidence type="ECO:0000313" key="5">
    <source>
        <dbReference type="EMBL" id="TVY92834.1"/>
    </source>
</evidence>
<dbReference type="InterPro" id="IPR023213">
    <property type="entry name" value="CAT-like_dom_sf"/>
</dbReference>
<name>A0A559MIR5_9HELO</name>
<dbReference type="InterPro" id="IPR042099">
    <property type="entry name" value="ANL_N_sf"/>
</dbReference>
<feature type="domain" description="Carrier" evidence="4">
    <location>
        <begin position="799"/>
        <end position="875"/>
    </location>
</feature>
<comment type="caution">
    <text evidence="5">The sequence shown here is derived from an EMBL/GenBank/DDBJ whole genome shotgun (WGS) entry which is preliminary data.</text>
</comment>
<accession>A0A559MIR5</accession>
<evidence type="ECO:0000259" key="4">
    <source>
        <dbReference type="PROSITE" id="PS50075"/>
    </source>
</evidence>
<dbReference type="CDD" id="cd19545">
    <property type="entry name" value="FUM14_C_NRPS-like"/>
    <property type="match status" value="1"/>
</dbReference>
<evidence type="ECO:0000256" key="2">
    <source>
        <dbReference type="ARBA" id="ARBA00022553"/>
    </source>
</evidence>
<protein>
    <submittedName>
        <fullName evidence="5">Nonribosomal peptide synthetase</fullName>
    </submittedName>
</protein>
<dbReference type="PROSITE" id="PS00455">
    <property type="entry name" value="AMP_BINDING"/>
    <property type="match status" value="1"/>
</dbReference>
<dbReference type="PANTHER" id="PTHR45527">
    <property type="entry name" value="NONRIBOSOMAL PEPTIDE SYNTHETASE"/>
    <property type="match status" value="1"/>
</dbReference>
<dbReference type="InterPro" id="IPR006162">
    <property type="entry name" value="Ppantetheine_attach_site"/>
</dbReference>
<dbReference type="InterPro" id="IPR020845">
    <property type="entry name" value="AMP-binding_CS"/>
</dbReference>
<sequence length="2226" mass="244061">MNSILRTRIISLPHYGMVQAVLEEGPQWSFSTKFGTDELDRGSDESAMGLGTPLTRFSIFEDASGSPRHLLWEIHHALYDGHSIPLLLRQAEDIYYNKAYEVLEPMTAFVKHIIDRDPATANAFWKAQFLNIQASTSHFTSTTSEYNPRPDCHISVNVHDLVWCRGNFTAATFIRAAWSLAMAQSKGSNEALFGVTVTGRHAPVANIERIAGPTIATVPVRVTLDWDSSVNHLLDAIQRQAIDMIPFEQTGLHRIRRISDEAEIACNFQTLLVIQPAEHGTDKPSGSFLSAPHNGTQRQHFETFPIIVECQLESNGVSVDLAFDSGIIEKRQIELVSANFRYLLGQLSDSKRRKDKIGVVVSESQYQWDLEDIWTWNSVLPDATEIQLDDLSSNLAYQLVDKALTGAIIPLVFEKSMWMPVAALAVMKAGGASVAIDITQPEERLGAVLSQANWTVVLSSVQNESIARRLAGPAKDLLIVGPNYHQPASDPPLLPVVEPSSALYVVFTSVARILGPAILSKLSTLIMGGETVLPTDAYLAGGHTRVVNGYGPAECTPTTTLAEANAENKGIGRGAGICTWVVDITNSELLAPIGVVGELWIEGPLVGQGYLNDPDKTESAFVENPSWLLRGSNEYPGRQGRVYRTGDLVRYNKADGTLVFIGRKDTQVKIRGQRVELGEVEYHVQHAIEDSKGFSAQVIADIVPPKGSNTTTLVAFVALSCVEAMTEKSHATEVQKKKYELTDRLATVLPAYMVPTAFIPIQKIPITATGKTDRQQLRTIGESVWLQYRDEFDSIASTEPQNEVENILQQVWMSVLNVPSKEVSVDKAFTRLGGDSISAMQLVSRCRLHNIAFTVADVLAAGTIRKLATRSNRTEISKISQWRQEHLDIQQGPVFAGDLFLLPENQFLLLSAHHLVIDLVSWRIIWNDIEEYVRIGELHSPQTASFRAWCKGQAKAYQNMSPLTALPYAVPESDMSFWGVPLCENTFANSEMYTEVFDHAVTSALCGNSNESLQTEPVDIIIGSMIYSFAQTFPERSVPVVWAEGHGREQSERLPFDLLEKAWKKVVSRHTILSTVFDSHPDGNGFVQIVLSGSNIRVIHPHAGKDNPVALLSHLERPTFLAKEPQHAFTLCQSDSGELACRLDASHALVDAASMSILIRDLAAEYDGSDLPPAPPFSAMIKHINSIPRAQNIASWGKLLDGLEPCLFPASRTFDDKTDYTSSREFHITNGLTSGITNFCKTTEVTRSAFLQTAWAMVLSQFTGMREVCFGYMASGRDSPLDQIDVMVGPLFDLSLNVSIDGDYMDVTVEFREPYISRKLARDACNTLSKAIEYLMTISNPRLSAEHLAGTAQNNMSVLGDALVSDSLFSGFFKHTVGTDETSTNEFWQRQFSNVQGTHFPPLKAAKIHPRIARRVKEVAQGLKLSNDEFAATTVLRAALSIVISRVMGSDEALFGATTESCSIVPLRISVDGNSSTKKLLQEVQRQATEMVPFENTGLQRIRCLNDETAVGSDVQTLLHVFQVSNNSQENNKFGCEISEEERLDFDTYPLVVVCELQTNGADMSFNFDSDVVGELQVSRISRQLEHVLHQLSDMSSRERKTRDISVISPQDIADIWTWNAIVPEPKPACVHDWILQRVLEQPSAPAISAWDGDLTYVELNELSTALSHQLVGKKIGPGDIVPLCFEKSMWMPVAAFAVMKSGAAFVMIDTATQPEERVRSMTTRVKATVIISSVANENLATPIALGKDCDSERNPRLPHVKPSDVLYIVFTSGSTGVPKGIVISHQNFCSAIAHQGHALGFGKRSRVLDFASYAFDVACLNLLKTLTSGGCLCIPSAAEREDDICGYVEKNKITVVDLTPSFARHIPKLGVASLSTLLLGGEVVLPTDIQLVGDHTKVLNVYGPAECTPTSMILELSDAREGVDGQNAGPGRGVGLGRGVGVCTWIVEADNPHMLAAIGAIGELWIEGPLVGRHGRLYRTGDLVRYAEDGSLLFIGRKDTQVKLRGQRIELDEVEFHVQRAIEADKSVANSQAVVESICPAGVQSTVLAAFIAPGPDNAKDIFDEEGRGTRVRQASPDILDRLAASLPRFMIPTLFIPLPRIPLTATGKTDRRALRALGASLTVKDIAALSRTDGERRGPRSEMERLIQGIWAEVLGIDPVGISIDDSFFGVGGDSIGVMRLVGLARRDGVVLTVRDVFRNPVLRDLAALDTLSLDACVKQDGNR</sequence>
<keyword evidence="3" id="KW-0436">Ligase</keyword>
<dbReference type="Gene3D" id="3.40.50.12780">
    <property type="entry name" value="N-terminal domain of ligase-like"/>
    <property type="match status" value="2"/>
</dbReference>
<keyword evidence="2" id="KW-0597">Phosphoprotein</keyword>
<evidence type="ECO:0000313" key="6">
    <source>
        <dbReference type="Proteomes" id="UP000315522"/>
    </source>
</evidence>
<keyword evidence="1" id="KW-0596">Phosphopantetheine</keyword>
<dbReference type="GO" id="GO:0043041">
    <property type="term" value="P:amino acid activation for nonribosomal peptide biosynthetic process"/>
    <property type="evidence" value="ECO:0007669"/>
    <property type="project" value="TreeGrafter"/>
</dbReference>
<proteinExistence type="predicted"/>